<evidence type="ECO:0000256" key="1">
    <source>
        <dbReference type="SAM" id="MobiDB-lite"/>
    </source>
</evidence>
<dbReference type="EMBL" id="JAHLFE010000116">
    <property type="protein sequence ID" value="MBU3844392.1"/>
    <property type="molecule type" value="Genomic_DNA"/>
</dbReference>
<proteinExistence type="predicted"/>
<reference evidence="2" key="2">
    <citation type="submission" date="2021-04" db="EMBL/GenBank/DDBJ databases">
        <authorList>
            <person name="Gilroy R."/>
        </authorList>
    </citation>
    <scope>NUCLEOTIDE SEQUENCE</scope>
    <source>
        <strain evidence="2">378</strain>
    </source>
</reference>
<gene>
    <name evidence="2" type="ORF">H9847_05925</name>
</gene>
<organism evidence="2 3">
    <name type="scientific">Candidatus Anaerobiospirillum pullicola</name>
    <dbReference type="NCBI Taxonomy" id="2838451"/>
    <lineage>
        <taxon>Bacteria</taxon>
        <taxon>Pseudomonadati</taxon>
        <taxon>Pseudomonadota</taxon>
        <taxon>Gammaproteobacteria</taxon>
        <taxon>Aeromonadales</taxon>
        <taxon>Succinivibrionaceae</taxon>
        <taxon>Anaerobiospirillum</taxon>
    </lineage>
</organism>
<protein>
    <submittedName>
        <fullName evidence="2">Uncharacterized protein</fullName>
    </submittedName>
</protein>
<name>A0A948WZB9_9GAMM</name>
<feature type="region of interest" description="Disordered" evidence="1">
    <location>
        <begin position="229"/>
        <end position="250"/>
    </location>
</feature>
<accession>A0A948WZB9</accession>
<dbReference type="Proteomes" id="UP000733611">
    <property type="component" value="Unassembled WGS sequence"/>
</dbReference>
<evidence type="ECO:0000313" key="3">
    <source>
        <dbReference type="Proteomes" id="UP000733611"/>
    </source>
</evidence>
<dbReference type="AlphaFoldDB" id="A0A948WZB9"/>
<reference evidence="2" key="1">
    <citation type="journal article" date="2021" name="PeerJ">
        <title>Extensive microbial diversity within the chicken gut microbiome revealed by metagenomics and culture.</title>
        <authorList>
            <person name="Gilroy R."/>
            <person name="Ravi A."/>
            <person name="Getino M."/>
            <person name="Pursley I."/>
            <person name="Horton D.L."/>
            <person name="Alikhan N.F."/>
            <person name="Baker D."/>
            <person name="Gharbi K."/>
            <person name="Hall N."/>
            <person name="Watson M."/>
            <person name="Adriaenssens E.M."/>
            <person name="Foster-Nyarko E."/>
            <person name="Jarju S."/>
            <person name="Secka A."/>
            <person name="Antonio M."/>
            <person name="Oren A."/>
            <person name="Chaudhuri R.R."/>
            <person name="La Ragione R."/>
            <person name="Hildebrand F."/>
            <person name="Pallen M.J."/>
        </authorList>
    </citation>
    <scope>NUCLEOTIDE SEQUENCE</scope>
    <source>
        <strain evidence="2">378</strain>
    </source>
</reference>
<comment type="caution">
    <text evidence="2">The sequence shown here is derived from an EMBL/GenBank/DDBJ whole genome shotgun (WGS) entry which is preliminary data.</text>
</comment>
<evidence type="ECO:0000313" key="2">
    <source>
        <dbReference type="EMBL" id="MBU3844392.1"/>
    </source>
</evidence>
<sequence>MVCQRLTSSGEDRLSVTEAAKEFGINPGTLYSWLHSLPYSPLPESNASQVPVPPLPQGITTLPQALYVSMHCEHLGFASAEAKLYCHQQGYVLSEIEQFSQTPWFNSFADEQQLLQFPSMVTTLRNSDAANPHKEAELRSTINQNQASLAKKDQLIADLTQKLNHSKEVLGNLGLISRLKGKGCKVSTQDRQQTIEIVDTLREETNAATEDICEVLGISARTYYRWRNDPDGEDKRATCTRKPSPRNLSPERKQLIIAKFTDPAVAGFSVLQAYNTYLAQGECYASFTVRRILREHEQQQAATDQQPNLHTSTADS</sequence>